<sequence length="535" mass="60259">MSRQKIEIQAPGDSPDIDTGMDDKRAPKSTSRRLNIVQKNDVDDSAVFYNQNKDRVQPLSPEQQQRLVRKNFWCLLAQTWWIAFLIHLDKSTLSQASTMGIFDDVDMTKNQYNDLFVVFYTGYLIALWPGAALAQRIGHKHFIVGSLVLWALLLGMHPVVKTGRSLIALRFLLGMTESQIVPSTTVLHQAFFPPKKSPWVQLLWWASGSLANVLLTMVAYKLIKDDNAGALVGGINSWKWLHIICVILTFTVCIPLFIFLPNSPVDAKWLSTEEKVHTISAIRETHSGICNSTLKWSQVRECFTDPKSWLFITHMFFNELPNNTSQQLPLIVVGFGFTPAESALFNIIKPIWGSILILVSAAMLYATDLGVGYTCAISYIPCFVGGIIMLAAPWSNKVALVVGTQISTFKPSYLLGLSWAGTTTIGYTKKLCVMSTCIIAASVANMISPEFWQEKYKPRYVLPWSFMTAFWFISPAMCLIIRFYLQRENTIREKAARDADENSDDALDVDQGVLQLGKEDLDLTDRENLKFVYPL</sequence>
<dbReference type="EMBL" id="JAANYQ010000013">
    <property type="protein sequence ID" value="KAF4121310.1"/>
    <property type="molecule type" value="Genomic_DNA"/>
</dbReference>
<keyword evidence="2" id="KW-0813">Transport</keyword>
<dbReference type="GeneID" id="55968502"/>
<dbReference type="InterPro" id="IPR011701">
    <property type="entry name" value="MFS"/>
</dbReference>
<name>A0A9P5D302_9HYPO</name>
<dbReference type="PANTHER" id="PTHR43791">
    <property type="entry name" value="PERMEASE-RELATED"/>
    <property type="match status" value="1"/>
</dbReference>
<keyword evidence="4 7" id="KW-1133">Transmembrane helix</keyword>
<evidence type="ECO:0000256" key="3">
    <source>
        <dbReference type="ARBA" id="ARBA00022692"/>
    </source>
</evidence>
<comment type="subcellular location">
    <subcellularLocation>
        <location evidence="1">Membrane</location>
        <topology evidence="1">Multi-pass membrane protein</topology>
    </subcellularLocation>
</comment>
<dbReference type="AlphaFoldDB" id="A0A9P5D302"/>
<feature type="transmembrane region" description="Helical" evidence="7">
    <location>
        <begin position="431"/>
        <end position="452"/>
    </location>
</feature>
<evidence type="ECO:0000256" key="6">
    <source>
        <dbReference type="SAM" id="MobiDB-lite"/>
    </source>
</evidence>
<dbReference type="InterPro" id="IPR036259">
    <property type="entry name" value="MFS_trans_sf"/>
</dbReference>
<keyword evidence="3 7" id="KW-0812">Transmembrane</keyword>
<dbReference type="Pfam" id="PF07690">
    <property type="entry name" value="MFS_1"/>
    <property type="match status" value="1"/>
</dbReference>
<feature type="transmembrane region" description="Helical" evidence="7">
    <location>
        <begin position="202"/>
        <end position="220"/>
    </location>
</feature>
<dbReference type="SUPFAM" id="SSF103473">
    <property type="entry name" value="MFS general substrate transporter"/>
    <property type="match status" value="1"/>
</dbReference>
<feature type="transmembrane region" description="Helical" evidence="7">
    <location>
        <begin position="240"/>
        <end position="260"/>
    </location>
</feature>
<evidence type="ECO:0000256" key="7">
    <source>
        <dbReference type="SAM" id="Phobius"/>
    </source>
</evidence>
<evidence type="ECO:0000256" key="2">
    <source>
        <dbReference type="ARBA" id="ARBA00022448"/>
    </source>
</evidence>
<accession>A0A9P5D302</accession>
<keyword evidence="9" id="KW-1185">Reference proteome</keyword>
<feature type="transmembrane region" description="Helical" evidence="7">
    <location>
        <begin position="141"/>
        <end position="160"/>
    </location>
</feature>
<keyword evidence="5 7" id="KW-0472">Membrane</keyword>
<protein>
    <submittedName>
        <fullName evidence="8">Major Facilitator Superfamily</fullName>
    </submittedName>
</protein>
<evidence type="ECO:0000313" key="9">
    <source>
        <dbReference type="Proteomes" id="UP000749293"/>
    </source>
</evidence>
<evidence type="ECO:0000256" key="1">
    <source>
        <dbReference type="ARBA" id="ARBA00004141"/>
    </source>
</evidence>
<feature type="region of interest" description="Disordered" evidence="6">
    <location>
        <begin position="1"/>
        <end position="34"/>
    </location>
</feature>
<dbReference type="OrthoDB" id="6730379at2759"/>
<organism evidence="8 9">
    <name type="scientific">Geosmithia morbida</name>
    <dbReference type="NCBI Taxonomy" id="1094350"/>
    <lineage>
        <taxon>Eukaryota</taxon>
        <taxon>Fungi</taxon>
        <taxon>Dikarya</taxon>
        <taxon>Ascomycota</taxon>
        <taxon>Pezizomycotina</taxon>
        <taxon>Sordariomycetes</taxon>
        <taxon>Hypocreomycetidae</taxon>
        <taxon>Hypocreales</taxon>
        <taxon>Bionectriaceae</taxon>
        <taxon>Geosmithia</taxon>
    </lineage>
</organism>
<feature type="transmembrane region" description="Helical" evidence="7">
    <location>
        <begin position="347"/>
        <end position="366"/>
    </location>
</feature>
<dbReference type="GO" id="GO:0016020">
    <property type="term" value="C:membrane"/>
    <property type="evidence" value="ECO:0007669"/>
    <property type="project" value="UniProtKB-SubCell"/>
</dbReference>
<proteinExistence type="predicted"/>
<evidence type="ECO:0000256" key="4">
    <source>
        <dbReference type="ARBA" id="ARBA00022989"/>
    </source>
</evidence>
<feature type="transmembrane region" description="Helical" evidence="7">
    <location>
        <begin position="373"/>
        <end position="392"/>
    </location>
</feature>
<dbReference type="RefSeq" id="XP_035319962.1">
    <property type="nucleotide sequence ID" value="XM_035464252.1"/>
</dbReference>
<evidence type="ECO:0000256" key="5">
    <source>
        <dbReference type="ARBA" id="ARBA00023136"/>
    </source>
</evidence>
<dbReference type="GO" id="GO:0022857">
    <property type="term" value="F:transmembrane transporter activity"/>
    <property type="evidence" value="ECO:0007669"/>
    <property type="project" value="InterPro"/>
</dbReference>
<feature type="transmembrane region" description="Helical" evidence="7">
    <location>
        <begin position="464"/>
        <end position="485"/>
    </location>
</feature>
<dbReference type="PANTHER" id="PTHR43791:SF103">
    <property type="entry name" value="MAJOR FACILITATOR SUPERFAMILY (MFS) PROFILE DOMAIN-CONTAINING PROTEIN-RELATED"/>
    <property type="match status" value="1"/>
</dbReference>
<evidence type="ECO:0000313" key="8">
    <source>
        <dbReference type="EMBL" id="KAF4121310.1"/>
    </source>
</evidence>
<dbReference type="Proteomes" id="UP000749293">
    <property type="component" value="Unassembled WGS sequence"/>
</dbReference>
<gene>
    <name evidence="8" type="ORF">GMORB2_2272</name>
</gene>
<reference evidence="8" key="1">
    <citation type="submission" date="2020-03" db="EMBL/GenBank/DDBJ databases">
        <title>Site-based positive gene gene selection in Geosmithia morbida across the United States reveals a broad range of putative effectors and factors for local host and environmental adapation.</title>
        <authorList>
            <person name="Onufrak A."/>
            <person name="Murdoch R.W."/>
            <person name="Gazis R."/>
            <person name="Huff M."/>
            <person name="Staton M."/>
            <person name="Klingeman W."/>
            <person name="Hadziabdic D."/>
        </authorList>
    </citation>
    <scope>NUCLEOTIDE SEQUENCE</scope>
    <source>
        <strain evidence="8">1262</strain>
    </source>
</reference>
<comment type="caution">
    <text evidence="8">The sequence shown here is derived from an EMBL/GenBank/DDBJ whole genome shotgun (WGS) entry which is preliminary data.</text>
</comment>
<feature type="transmembrane region" description="Helical" evidence="7">
    <location>
        <begin position="115"/>
        <end position="134"/>
    </location>
</feature>
<dbReference type="Gene3D" id="1.20.1250.20">
    <property type="entry name" value="MFS general substrate transporter like domains"/>
    <property type="match status" value="1"/>
</dbReference>